<comment type="caution">
    <text evidence="1">The sequence shown here is derived from an EMBL/GenBank/DDBJ whole genome shotgun (WGS) entry which is preliminary data.</text>
</comment>
<name>A0ABD5VAL3_9EURY</name>
<organism evidence="1 2">
    <name type="scientific">Halalkalicoccus tibetensis</name>
    <dbReference type="NCBI Taxonomy" id="175632"/>
    <lineage>
        <taxon>Archaea</taxon>
        <taxon>Methanobacteriati</taxon>
        <taxon>Methanobacteriota</taxon>
        <taxon>Stenosarchaea group</taxon>
        <taxon>Halobacteria</taxon>
        <taxon>Halobacteriales</taxon>
        <taxon>Halococcaceae</taxon>
        <taxon>Halalkalicoccus</taxon>
    </lineage>
</organism>
<keyword evidence="2" id="KW-1185">Reference proteome</keyword>
<dbReference type="RefSeq" id="WP_340605328.1">
    <property type="nucleotide sequence ID" value="NZ_JBBMXV010000005.1"/>
</dbReference>
<dbReference type="AlphaFoldDB" id="A0ABD5VAL3"/>
<accession>A0ABD5VAL3</accession>
<evidence type="ECO:0000313" key="2">
    <source>
        <dbReference type="Proteomes" id="UP001596312"/>
    </source>
</evidence>
<evidence type="ECO:0008006" key="3">
    <source>
        <dbReference type="Google" id="ProtNLM"/>
    </source>
</evidence>
<evidence type="ECO:0000313" key="1">
    <source>
        <dbReference type="EMBL" id="MFC6906751.1"/>
    </source>
</evidence>
<reference evidence="1 2" key="1">
    <citation type="journal article" date="2019" name="Int. J. Syst. Evol. Microbiol.">
        <title>The Global Catalogue of Microorganisms (GCM) 10K type strain sequencing project: providing services to taxonomists for standard genome sequencing and annotation.</title>
        <authorList>
            <consortium name="The Broad Institute Genomics Platform"/>
            <consortium name="The Broad Institute Genome Sequencing Center for Infectious Disease"/>
            <person name="Wu L."/>
            <person name="Ma J."/>
        </authorList>
    </citation>
    <scope>NUCLEOTIDE SEQUENCE [LARGE SCALE GENOMIC DNA]</scope>
    <source>
        <strain evidence="1 2">CGMCC 1.3240</strain>
    </source>
</reference>
<sequence>MNCAPIALKTGTVQPILVASILFLKKPTTDFPSSTDLLDALTDRALFPAVFGDQSSDFSPSGIPKSAHFVFVYRPACTFRFASDTPTEVLGILSKDSLVKLLKALDVSFLQPVDPSIDDTVGITSVIPEVVTFRFCLEKLREPVLERRRS</sequence>
<protein>
    <recommendedName>
        <fullName evidence="3">CBS domain-containing protein</fullName>
    </recommendedName>
</protein>
<dbReference type="EMBL" id="JBHSXQ010000005">
    <property type="protein sequence ID" value="MFC6906751.1"/>
    <property type="molecule type" value="Genomic_DNA"/>
</dbReference>
<gene>
    <name evidence="1" type="ORF">ACFQGH_16275</name>
</gene>
<proteinExistence type="predicted"/>
<dbReference type="Proteomes" id="UP001596312">
    <property type="component" value="Unassembled WGS sequence"/>
</dbReference>